<accession>A0A7J0HEJ6</accession>
<sequence>MGSTSALTTSLIYISTTPTIIPCSNVSIRPEINLRLCNSTGESPSTVLPQREEGAKNSSVSLALLLTTN</sequence>
<reference evidence="1 2" key="1">
    <citation type="submission" date="2019-07" db="EMBL/GenBank/DDBJ databases">
        <title>De Novo Assembly of kiwifruit Actinidia rufa.</title>
        <authorList>
            <person name="Sugita-Konishi S."/>
            <person name="Sato K."/>
            <person name="Mori E."/>
            <person name="Abe Y."/>
            <person name="Kisaki G."/>
            <person name="Hamano K."/>
            <person name="Suezawa K."/>
            <person name="Otani M."/>
            <person name="Fukuda T."/>
            <person name="Manabe T."/>
            <person name="Gomi K."/>
            <person name="Tabuchi M."/>
            <person name="Akimitsu K."/>
            <person name="Kataoka I."/>
        </authorList>
    </citation>
    <scope>NUCLEOTIDE SEQUENCE [LARGE SCALE GENOMIC DNA]</scope>
    <source>
        <strain evidence="2">cv. Fuchu</strain>
    </source>
</reference>
<name>A0A7J0HEJ6_9ERIC</name>
<keyword evidence="2" id="KW-1185">Reference proteome</keyword>
<protein>
    <submittedName>
        <fullName evidence="1">Uncharacterized protein</fullName>
    </submittedName>
</protein>
<evidence type="ECO:0000313" key="1">
    <source>
        <dbReference type="EMBL" id="GFZ21523.1"/>
    </source>
</evidence>
<dbReference type="Proteomes" id="UP000585474">
    <property type="component" value="Unassembled WGS sequence"/>
</dbReference>
<gene>
    <name evidence="1" type="ORF">Acr_29g0006850</name>
</gene>
<proteinExistence type="predicted"/>
<comment type="caution">
    <text evidence="1">The sequence shown here is derived from an EMBL/GenBank/DDBJ whole genome shotgun (WGS) entry which is preliminary data.</text>
</comment>
<evidence type="ECO:0000313" key="2">
    <source>
        <dbReference type="Proteomes" id="UP000585474"/>
    </source>
</evidence>
<organism evidence="1 2">
    <name type="scientific">Actinidia rufa</name>
    <dbReference type="NCBI Taxonomy" id="165716"/>
    <lineage>
        <taxon>Eukaryota</taxon>
        <taxon>Viridiplantae</taxon>
        <taxon>Streptophyta</taxon>
        <taxon>Embryophyta</taxon>
        <taxon>Tracheophyta</taxon>
        <taxon>Spermatophyta</taxon>
        <taxon>Magnoliopsida</taxon>
        <taxon>eudicotyledons</taxon>
        <taxon>Gunneridae</taxon>
        <taxon>Pentapetalae</taxon>
        <taxon>asterids</taxon>
        <taxon>Ericales</taxon>
        <taxon>Actinidiaceae</taxon>
        <taxon>Actinidia</taxon>
    </lineage>
</organism>
<dbReference type="EMBL" id="BJWL01000029">
    <property type="protein sequence ID" value="GFZ21523.1"/>
    <property type="molecule type" value="Genomic_DNA"/>
</dbReference>
<dbReference type="AlphaFoldDB" id="A0A7J0HEJ6"/>